<proteinExistence type="predicted"/>
<gene>
    <name evidence="1" type="ORF">ALO35_02823</name>
</gene>
<organism evidence="1 2">
    <name type="scientific">Pseudomonas amygdali pv. lachrymans</name>
    <name type="common">Pseudomonas syringae pv. lachrymans</name>
    <dbReference type="NCBI Taxonomy" id="53707"/>
    <lineage>
        <taxon>Bacteria</taxon>
        <taxon>Pseudomonadati</taxon>
        <taxon>Pseudomonadota</taxon>
        <taxon>Gammaproteobacteria</taxon>
        <taxon>Pseudomonadales</taxon>
        <taxon>Pseudomonadaceae</taxon>
        <taxon>Pseudomonas</taxon>
        <taxon>Pseudomonas amygdali</taxon>
    </lineage>
</organism>
<sequence length="51" mass="5656">MLREIEAIEPGCSDIDDIATFGQTLMHVLGSFRLVLYDKDSHNQASCLMNG</sequence>
<dbReference type="Proteomes" id="UP000050265">
    <property type="component" value="Unassembled WGS sequence"/>
</dbReference>
<comment type="caution">
    <text evidence="1">The sequence shown here is derived from an EMBL/GenBank/DDBJ whole genome shotgun (WGS) entry which is preliminary data.</text>
</comment>
<protein>
    <submittedName>
        <fullName evidence="1">Uncharacterized protein</fullName>
    </submittedName>
</protein>
<dbReference type="AlphaFoldDB" id="A0A0P9UYY3"/>
<reference evidence="1 2" key="1">
    <citation type="submission" date="2015-09" db="EMBL/GenBank/DDBJ databases">
        <title>Genome announcement of multiple Pseudomonas syringae strains.</title>
        <authorList>
            <person name="Thakur S."/>
            <person name="Wang P.W."/>
            <person name="Gong Y."/>
            <person name="Weir B.S."/>
            <person name="Guttman D.S."/>
        </authorList>
    </citation>
    <scope>NUCLEOTIDE SEQUENCE [LARGE SCALE GENOMIC DNA]</scope>
    <source>
        <strain evidence="1 2">ICMP3507</strain>
    </source>
</reference>
<accession>A0A0P9UYY3</accession>
<dbReference type="EMBL" id="LJQP01000342">
    <property type="protein sequence ID" value="KPX62300.1"/>
    <property type="molecule type" value="Genomic_DNA"/>
</dbReference>
<evidence type="ECO:0000313" key="1">
    <source>
        <dbReference type="EMBL" id="KPX62300.1"/>
    </source>
</evidence>
<name>A0A0P9UYY3_PSEAV</name>
<evidence type="ECO:0000313" key="2">
    <source>
        <dbReference type="Proteomes" id="UP000050265"/>
    </source>
</evidence>